<dbReference type="OrthoDB" id="147002at2157"/>
<reference evidence="1 2" key="1">
    <citation type="journal article" date="2013" name="Nature">
        <title>Anaerobic oxidation of methane coupled to nitrate reduction in a novel archaeal lineage.</title>
        <authorList>
            <person name="Haroon M.F."/>
            <person name="Hu S."/>
            <person name="Shi Y."/>
            <person name="Imelfort M."/>
            <person name="Keller J."/>
            <person name="Hugenholtz P."/>
            <person name="Yuan Z."/>
            <person name="Tyson G.W."/>
        </authorList>
    </citation>
    <scope>NUCLEOTIDE SEQUENCE [LARGE SCALE GENOMIC DNA]</scope>
    <source>
        <strain evidence="1 2">ANME-2d</strain>
    </source>
</reference>
<name>A0A062UZS6_9EURY</name>
<sequence length="99" mass="11651">MVTVSARKRLESIERDILPSMFVGVLSKDEKWLKRTLEETLPTLKERALRLASECKKSGECAEDDPLCDEERIKTLFEETRLGLEREHKVRKARTRFHH</sequence>
<evidence type="ECO:0000313" key="1">
    <source>
        <dbReference type="EMBL" id="KCZ70672.1"/>
    </source>
</evidence>
<dbReference type="EMBL" id="JMIY01000007">
    <property type="protein sequence ID" value="KCZ70672.1"/>
    <property type="molecule type" value="Genomic_DNA"/>
</dbReference>
<dbReference type="Proteomes" id="UP000027153">
    <property type="component" value="Unassembled WGS sequence"/>
</dbReference>
<dbReference type="AlphaFoldDB" id="A0A062UZS6"/>
<evidence type="ECO:0000313" key="2">
    <source>
        <dbReference type="Proteomes" id="UP000027153"/>
    </source>
</evidence>
<dbReference type="RefSeq" id="WP_048092470.1">
    <property type="nucleotide sequence ID" value="NZ_JMIY01000007.1"/>
</dbReference>
<accession>A0A062UZS6</accession>
<proteinExistence type="predicted"/>
<protein>
    <submittedName>
        <fullName evidence="1">Uncharacterized protein</fullName>
    </submittedName>
</protein>
<organism evidence="1 2">
    <name type="scientific">Candidatus Methanoperedens nitratireducens</name>
    <dbReference type="NCBI Taxonomy" id="1392998"/>
    <lineage>
        <taxon>Archaea</taxon>
        <taxon>Methanobacteriati</taxon>
        <taxon>Methanobacteriota</taxon>
        <taxon>Stenosarchaea group</taxon>
        <taxon>Methanomicrobia</taxon>
        <taxon>Methanosarcinales</taxon>
        <taxon>ANME-2 cluster</taxon>
        <taxon>Candidatus Methanoperedentaceae</taxon>
        <taxon>Candidatus Methanoperedens</taxon>
    </lineage>
</organism>
<gene>
    <name evidence="1" type="ORF">ANME2D_02695</name>
</gene>
<keyword evidence="2" id="KW-1185">Reference proteome</keyword>
<comment type="caution">
    <text evidence="1">The sequence shown here is derived from an EMBL/GenBank/DDBJ whole genome shotgun (WGS) entry which is preliminary data.</text>
</comment>